<sequence length="74" mass="8069">MTDVLLVRWSIYRTSVDNNVDKSVINRLGNRRRSYFQSRVNKVAEVAATVVVVVVVVVVVAAAVAAALGVVKKK</sequence>
<comment type="caution">
    <text evidence="2">The sequence shown here is derived from an EMBL/GenBank/DDBJ whole genome shotgun (WGS) entry which is preliminary data.</text>
</comment>
<evidence type="ECO:0000313" key="2">
    <source>
        <dbReference type="EMBL" id="GFS09875.1"/>
    </source>
</evidence>
<evidence type="ECO:0000256" key="1">
    <source>
        <dbReference type="SAM" id="Phobius"/>
    </source>
</evidence>
<dbReference type="AlphaFoldDB" id="A0AAV4IJX4"/>
<dbReference type="Proteomes" id="UP000762676">
    <property type="component" value="Unassembled WGS sequence"/>
</dbReference>
<keyword evidence="1" id="KW-0472">Membrane</keyword>
<proteinExistence type="predicted"/>
<name>A0AAV4IJX4_9GAST</name>
<feature type="transmembrane region" description="Helical" evidence="1">
    <location>
        <begin position="46"/>
        <end position="71"/>
    </location>
</feature>
<keyword evidence="3" id="KW-1185">Reference proteome</keyword>
<organism evidence="2 3">
    <name type="scientific">Elysia marginata</name>
    <dbReference type="NCBI Taxonomy" id="1093978"/>
    <lineage>
        <taxon>Eukaryota</taxon>
        <taxon>Metazoa</taxon>
        <taxon>Spiralia</taxon>
        <taxon>Lophotrochozoa</taxon>
        <taxon>Mollusca</taxon>
        <taxon>Gastropoda</taxon>
        <taxon>Heterobranchia</taxon>
        <taxon>Euthyneura</taxon>
        <taxon>Panpulmonata</taxon>
        <taxon>Sacoglossa</taxon>
        <taxon>Placobranchoidea</taxon>
        <taxon>Plakobranchidae</taxon>
        <taxon>Elysia</taxon>
    </lineage>
</organism>
<reference evidence="2 3" key="1">
    <citation type="journal article" date="2021" name="Elife">
        <title>Chloroplast acquisition without the gene transfer in kleptoplastic sea slugs, Plakobranchus ocellatus.</title>
        <authorList>
            <person name="Maeda T."/>
            <person name="Takahashi S."/>
            <person name="Yoshida T."/>
            <person name="Shimamura S."/>
            <person name="Takaki Y."/>
            <person name="Nagai Y."/>
            <person name="Toyoda A."/>
            <person name="Suzuki Y."/>
            <person name="Arimoto A."/>
            <person name="Ishii H."/>
            <person name="Satoh N."/>
            <person name="Nishiyama T."/>
            <person name="Hasebe M."/>
            <person name="Maruyama T."/>
            <person name="Minagawa J."/>
            <person name="Obokata J."/>
            <person name="Shigenobu S."/>
        </authorList>
    </citation>
    <scope>NUCLEOTIDE SEQUENCE [LARGE SCALE GENOMIC DNA]</scope>
</reference>
<accession>A0AAV4IJX4</accession>
<keyword evidence="1" id="KW-1133">Transmembrane helix</keyword>
<dbReference type="EMBL" id="BMAT01009615">
    <property type="protein sequence ID" value="GFS09875.1"/>
    <property type="molecule type" value="Genomic_DNA"/>
</dbReference>
<evidence type="ECO:0000313" key="3">
    <source>
        <dbReference type="Proteomes" id="UP000762676"/>
    </source>
</evidence>
<protein>
    <recommendedName>
        <fullName evidence="4">Transmembrane protein</fullName>
    </recommendedName>
</protein>
<evidence type="ECO:0008006" key="4">
    <source>
        <dbReference type="Google" id="ProtNLM"/>
    </source>
</evidence>
<keyword evidence="1" id="KW-0812">Transmembrane</keyword>
<gene>
    <name evidence="2" type="ORF">ElyMa_004793800</name>
</gene>